<dbReference type="InterPro" id="IPR000210">
    <property type="entry name" value="BTB/POZ_dom"/>
</dbReference>
<evidence type="ECO:0000259" key="3">
    <source>
        <dbReference type="PROSITE" id="PS50097"/>
    </source>
</evidence>
<dbReference type="GO" id="GO:0005829">
    <property type="term" value="C:cytosol"/>
    <property type="evidence" value="ECO:0007669"/>
    <property type="project" value="TreeGrafter"/>
</dbReference>
<evidence type="ECO:0000313" key="5">
    <source>
        <dbReference type="Proteomes" id="UP001159428"/>
    </source>
</evidence>
<dbReference type="Proteomes" id="UP001159428">
    <property type="component" value="Unassembled WGS sequence"/>
</dbReference>
<comment type="subcellular location">
    <subcellularLocation>
        <location evidence="1">Cytoplasm</location>
    </subcellularLocation>
</comment>
<proteinExistence type="predicted"/>
<dbReference type="Gene3D" id="1.25.40.420">
    <property type="match status" value="2"/>
</dbReference>
<evidence type="ECO:0000256" key="2">
    <source>
        <dbReference type="ARBA" id="ARBA00022490"/>
    </source>
</evidence>
<evidence type="ECO:0000256" key="1">
    <source>
        <dbReference type="ARBA" id="ARBA00004496"/>
    </source>
</evidence>
<dbReference type="GO" id="GO:0022008">
    <property type="term" value="P:neurogenesis"/>
    <property type="evidence" value="ECO:0007669"/>
    <property type="project" value="TreeGrafter"/>
</dbReference>
<comment type="caution">
    <text evidence="4">The sequence shown here is derived from an EMBL/GenBank/DDBJ whole genome shotgun (WGS) entry which is preliminary data.</text>
</comment>
<dbReference type="Pfam" id="PF08005">
    <property type="entry name" value="PHR"/>
    <property type="match status" value="2"/>
</dbReference>
<name>A0AAU9WD16_9CNID</name>
<evidence type="ECO:0000313" key="4">
    <source>
        <dbReference type="EMBL" id="CAH3109312.1"/>
    </source>
</evidence>
<dbReference type="InterPro" id="IPR011705">
    <property type="entry name" value="BACK"/>
</dbReference>
<sequence length="966" mass="109033">MAAEDNWQTKLQTIVERTAFIFNNDMLSDVKFVVPVSSGETKSTKVIPAHKFVLAISSPVFFAMFYGQMAEIKDSIELPDCDYDSLLELFRFLYSDEVTLSGGNVMQVIYLANKYMVPFLVEKCTEYLRDNLTAANVFSILPYAQKFQDENLEERCWKVIEIFTGKAVTSDDFVTAERSVVESLVKREVLCVTEVELFKAVDRWATEEGQRQGLILDGETKRRLLGEEIVKGIRFPLMSLAEFATVVCDTAILSRKETEDMIKYYGNVLKTPLPFLQGARKKLPVFRVNRFNNYGNPTTGPGWNYINSFPDRVLFSVNKPIKLLGIQHFGSDGGEHTVSTEVKDTATSLTVVKRSGTFTSKKETNNNYYGFFVSFGNLVCLDANKQYTLESLINGPESWYGTDGQTSVEAGGVQFTFSDPTGTGNGTTVAGGHVISCFSLYEERICREYRSWNIAMAAEDNWQTKLQTIVERTAFIFNNEMLSDVKFVVPVSSGESESMKVIPAHKFVLAISSPVFFAMFYGQMAETKDSIEIPDCDYDSLLELFRFLYCDEVTLSESNVMQVIYLANKYMVPSLAEKCTEHLCNNLTAANVFSILPYAQKFQDKNLEERCWKREVLCVTEVELFKAVDRWATEEGKRQGLTLDGETKRRLLGEEIVKGIRFPLMSSAEFATVVYDTDILSRKETGDMIKYYSDVLKTPLPFLQGARKELLGFRRDVLSVTEVELFKAVDRWATEEGERQGLTLDGETKRRLLGEEIVKGIRFPLMTLTEFATVVYDTAILSKKETGDMIKFYGNVMKIPLPFLQGARRKLLGFRVNRFNGYCKPATAWNYDKGLPDIVHFSVNKPIMLLGIQHFGSDGGEHTVSTRVKNIATNFAVVEQSGTFTSEKDANNNYYSFFVSFGNLVSLDANKQYMLESLIKGPKSWYGKDGHMSIEAEGVQFTFSDPTDTGNSTAVTKGQFPAFIFI</sequence>
<feature type="domain" description="BTB" evidence="3">
    <location>
        <begin position="28"/>
        <end position="102"/>
    </location>
</feature>
<keyword evidence="2" id="KW-0963">Cytoplasm</keyword>
<feature type="domain" description="BTB" evidence="3">
    <location>
        <begin position="483"/>
        <end position="557"/>
    </location>
</feature>
<keyword evidence="5" id="KW-1185">Reference proteome</keyword>
<dbReference type="Gene3D" id="3.30.710.10">
    <property type="entry name" value="Potassium Channel Kv1.1, Chain A"/>
    <property type="match status" value="2"/>
</dbReference>
<organism evidence="4 5">
    <name type="scientific">Pocillopora meandrina</name>
    <dbReference type="NCBI Taxonomy" id="46732"/>
    <lineage>
        <taxon>Eukaryota</taxon>
        <taxon>Metazoa</taxon>
        <taxon>Cnidaria</taxon>
        <taxon>Anthozoa</taxon>
        <taxon>Hexacorallia</taxon>
        <taxon>Scleractinia</taxon>
        <taxon>Astrocoeniina</taxon>
        <taxon>Pocilloporidae</taxon>
        <taxon>Pocillopora</taxon>
    </lineage>
</organism>
<dbReference type="Pfam" id="PF07707">
    <property type="entry name" value="BACK"/>
    <property type="match status" value="1"/>
</dbReference>
<dbReference type="SUPFAM" id="SSF54695">
    <property type="entry name" value="POZ domain"/>
    <property type="match status" value="2"/>
</dbReference>
<dbReference type="EMBL" id="CALNXJ010000011">
    <property type="protein sequence ID" value="CAH3109312.1"/>
    <property type="molecule type" value="Genomic_DNA"/>
</dbReference>
<dbReference type="Pfam" id="PF00651">
    <property type="entry name" value="BTB"/>
    <property type="match status" value="2"/>
</dbReference>
<dbReference type="SMART" id="SM00875">
    <property type="entry name" value="BACK"/>
    <property type="match status" value="2"/>
</dbReference>
<dbReference type="PROSITE" id="PS50097">
    <property type="entry name" value="BTB"/>
    <property type="match status" value="2"/>
</dbReference>
<gene>
    <name evidence="4" type="ORF">PMEA_00002922</name>
</gene>
<dbReference type="InterPro" id="IPR012983">
    <property type="entry name" value="PHR"/>
</dbReference>
<dbReference type="PANTHER" id="PTHR45774">
    <property type="entry name" value="BTB/POZ DOMAIN-CONTAINING"/>
    <property type="match status" value="1"/>
</dbReference>
<dbReference type="SMART" id="SM00225">
    <property type="entry name" value="BTB"/>
    <property type="match status" value="2"/>
</dbReference>
<dbReference type="AlphaFoldDB" id="A0AAU9WD16"/>
<dbReference type="Gene3D" id="2.60.120.820">
    <property type="entry name" value="PHR domain"/>
    <property type="match status" value="2"/>
</dbReference>
<dbReference type="InterPro" id="IPR011333">
    <property type="entry name" value="SKP1/BTB/POZ_sf"/>
</dbReference>
<reference evidence="4 5" key="1">
    <citation type="submission" date="2022-05" db="EMBL/GenBank/DDBJ databases">
        <authorList>
            <consortium name="Genoscope - CEA"/>
            <person name="William W."/>
        </authorList>
    </citation>
    <scope>NUCLEOTIDE SEQUENCE [LARGE SCALE GENOMIC DNA]</scope>
</reference>
<accession>A0AAU9WD16</accession>
<dbReference type="PANTHER" id="PTHR45774:SF3">
    <property type="entry name" value="BTB (POZ) DOMAIN-CONTAINING 2B-RELATED"/>
    <property type="match status" value="1"/>
</dbReference>
<dbReference type="InterPro" id="IPR038648">
    <property type="entry name" value="PHR_sf"/>
</dbReference>
<protein>
    <recommendedName>
        <fullName evidence="3">BTB domain-containing protein</fullName>
    </recommendedName>
</protein>